<dbReference type="KEGG" id="ppai:E1956_32260"/>
<name>A0A4P7CZM4_9BURK</name>
<proteinExistence type="predicted"/>
<protein>
    <submittedName>
        <fullName evidence="2">Uncharacterized protein</fullName>
    </submittedName>
</protein>
<gene>
    <name evidence="2" type="ORF">E1956_32260</name>
</gene>
<reference evidence="2 3" key="1">
    <citation type="submission" date="2019-03" db="EMBL/GenBank/DDBJ databases">
        <title>Paraburkholderia sp. 7MH5, isolated from subtropical forest soil.</title>
        <authorList>
            <person name="Gao Z.-H."/>
            <person name="Qiu L.-H."/>
        </authorList>
    </citation>
    <scope>NUCLEOTIDE SEQUENCE [LARGE SCALE GENOMIC DNA]</scope>
    <source>
        <strain evidence="2 3">7MH5</strain>
    </source>
</reference>
<dbReference type="Proteomes" id="UP000295727">
    <property type="component" value="Chromosome 3"/>
</dbReference>
<dbReference type="AlphaFoldDB" id="A0A4P7CZM4"/>
<keyword evidence="3" id="KW-1185">Reference proteome</keyword>
<feature type="region of interest" description="Disordered" evidence="1">
    <location>
        <begin position="22"/>
        <end position="69"/>
    </location>
</feature>
<evidence type="ECO:0000313" key="2">
    <source>
        <dbReference type="EMBL" id="QBR01819.1"/>
    </source>
</evidence>
<accession>A0A4P7CZM4</accession>
<dbReference type="EMBL" id="CP038150">
    <property type="protein sequence ID" value="QBR01819.1"/>
    <property type="molecule type" value="Genomic_DNA"/>
</dbReference>
<dbReference type="RefSeq" id="WP_134756844.1">
    <property type="nucleotide sequence ID" value="NZ_CP038150.1"/>
</dbReference>
<evidence type="ECO:0000256" key="1">
    <source>
        <dbReference type="SAM" id="MobiDB-lite"/>
    </source>
</evidence>
<sequence>MNGVYFAISEWEKRNIWRRHSENNPAAPESHASHRDAAPSTRLPGASRRRAGSLEFRARNPPDATLRARAPSASRKAWRLLTQPRFSFRIFARFARNSRQIRVFPHYPGLRFIFNFF</sequence>
<evidence type="ECO:0000313" key="3">
    <source>
        <dbReference type="Proteomes" id="UP000295727"/>
    </source>
</evidence>
<organism evidence="2 3">
    <name type="scientific">Paraburkholderia pallida</name>
    <dbReference type="NCBI Taxonomy" id="2547399"/>
    <lineage>
        <taxon>Bacteria</taxon>
        <taxon>Pseudomonadati</taxon>
        <taxon>Pseudomonadota</taxon>
        <taxon>Betaproteobacteria</taxon>
        <taxon>Burkholderiales</taxon>
        <taxon>Burkholderiaceae</taxon>
        <taxon>Paraburkholderia</taxon>
    </lineage>
</organism>